<evidence type="ECO:0000256" key="1">
    <source>
        <dbReference type="SAM" id="Phobius"/>
    </source>
</evidence>
<evidence type="ECO:0000313" key="4">
    <source>
        <dbReference type="Proteomes" id="UP000053070"/>
    </source>
</evidence>
<keyword evidence="1" id="KW-1133">Transmembrane helix</keyword>
<evidence type="ECO:0000313" key="3">
    <source>
        <dbReference type="EMBL" id="KLE33598.1"/>
    </source>
</evidence>
<proteinExistence type="predicted"/>
<feature type="domain" description="TadE-like" evidence="2">
    <location>
        <begin position="11"/>
        <end position="48"/>
    </location>
</feature>
<dbReference type="PATRIC" id="fig|502682.8.peg.323"/>
<evidence type="ECO:0000259" key="2">
    <source>
        <dbReference type="Pfam" id="PF07811"/>
    </source>
</evidence>
<organism evidence="3 4">
    <name type="scientific">Aurantiacibacter gangjinensis</name>
    <dbReference type="NCBI Taxonomy" id="502682"/>
    <lineage>
        <taxon>Bacteria</taxon>
        <taxon>Pseudomonadati</taxon>
        <taxon>Pseudomonadota</taxon>
        <taxon>Alphaproteobacteria</taxon>
        <taxon>Sphingomonadales</taxon>
        <taxon>Erythrobacteraceae</taxon>
        <taxon>Aurantiacibacter</taxon>
    </lineage>
</organism>
<sequence length="216" mass="22886">MAELPGAQDAVALIEFAFAAPLLLLLGLGGMELAHSANTHMRVSQLAMLVADNASRLGDRETLAAQRVFEGDLNDLLEGAEIHAGDLDIYQNGRIIISSLERNADGGQWIHWQRCMGMKQVDSAYGPAGTGETGTGFAGMGIAGEELVAPPNGAVMYVEVILDYQSLTDVPLISDYIMPGVIRSEAAFTVRGSRDLTGIFAQTGVDAANCNVYEAL</sequence>
<keyword evidence="1" id="KW-0472">Membrane</keyword>
<reference evidence="3 4" key="1">
    <citation type="submission" date="2015-04" db="EMBL/GenBank/DDBJ databases">
        <title>The draft genome sequence of Erythrobacr gangjinensis K7-2.</title>
        <authorList>
            <person name="Zhuang L."/>
            <person name="Liu Y."/>
            <person name="Shao Z."/>
        </authorList>
    </citation>
    <scope>NUCLEOTIDE SEQUENCE [LARGE SCALE GENOMIC DNA]</scope>
    <source>
        <strain evidence="3 4">K7-2</strain>
    </source>
</reference>
<accession>A0A0G9MWE7</accession>
<keyword evidence="1" id="KW-0812">Transmembrane</keyword>
<dbReference type="Pfam" id="PF07811">
    <property type="entry name" value="TadE"/>
    <property type="match status" value="1"/>
</dbReference>
<name>A0A0G9MWE7_9SPHN</name>
<feature type="transmembrane region" description="Helical" evidence="1">
    <location>
        <begin position="12"/>
        <end position="34"/>
    </location>
</feature>
<dbReference type="Proteomes" id="UP000053070">
    <property type="component" value="Unassembled WGS sequence"/>
</dbReference>
<protein>
    <recommendedName>
        <fullName evidence="2">TadE-like domain-containing protein</fullName>
    </recommendedName>
</protein>
<comment type="caution">
    <text evidence="3">The sequence shown here is derived from an EMBL/GenBank/DDBJ whole genome shotgun (WGS) entry which is preliminary data.</text>
</comment>
<keyword evidence="4" id="KW-1185">Reference proteome</keyword>
<dbReference type="STRING" id="502682.BMF35_a1736"/>
<gene>
    <name evidence="3" type="ORF">AAW01_01560</name>
</gene>
<dbReference type="EMBL" id="LBHC01000001">
    <property type="protein sequence ID" value="KLE33598.1"/>
    <property type="molecule type" value="Genomic_DNA"/>
</dbReference>
<dbReference type="AlphaFoldDB" id="A0A0G9MWE7"/>
<dbReference type="InterPro" id="IPR012495">
    <property type="entry name" value="TadE-like_dom"/>
</dbReference>